<dbReference type="OrthoDB" id="5987198at2759"/>
<dbReference type="PROSITE" id="PS50011">
    <property type="entry name" value="PROTEIN_KINASE_DOM"/>
    <property type="match status" value="1"/>
</dbReference>
<evidence type="ECO:0000313" key="2">
    <source>
        <dbReference type="EMBL" id="KAF8885559.1"/>
    </source>
</evidence>
<dbReference type="InterPro" id="IPR000719">
    <property type="entry name" value="Prot_kinase_dom"/>
</dbReference>
<dbReference type="InterPro" id="IPR008271">
    <property type="entry name" value="Ser/Thr_kinase_AS"/>
</dbReference>
<name>A0A9P5NG25_GYMJU</name>
<keyword evidence="3" id="KW-1185">Reference proteome</keyword>
<dbReference type="AlphaFoldDB" id="A0A9P5NG25"/>
<comment type="caution">
    <text evidence="2">The sequence shown here is derived from an EMBL/GenBank/DDBJ whole genome shotgun (WGS) entry which is preliminary data.</text>
</comment>
<proteinExistence type="predicted"/>
<gene>
    <name evidence="2" type="ORF">CPB84DRAFT_1788281</name>
</gene>
<dbReference type="GO" id="GO:0005524">
    <property type="term" value="F:ATP binding"/>
    <property type="evidence" value="ECO:0007669"/>
    <property type="project" value="InterPro"/>
</dbReference>
<dbReference type="Gene3D" id="1.10.510.10">
    <property type="entry name" value="Transferase(Phosphotransferase) domain 1"/>
    <property type="match status" value="1"/>
</dbReference>
<dbReference type="Proteomes" id="UP000724874">
    <property type="component" value="Unassembled WGS sequence"/>
</dbReference>
<dbReference type="InterPro" id="IPR011009">
    <property type="entry name" value="Kinase-like_dom_sf"/>
</dbReference>
<keyword evidence="2" id="KW-0418">Kinase</keyword>
<feature type="domain" description="Protein kinase" evidence="1">
    <location>
        <begin position="5"/>
        <end position="322"/>
    </location>
</feature>
<dbReference type="PANTHER" id="PTHR44167">
    <property type="entry name" value="OVARIAN-SPECIFIC SERINE/THREONINE-PROTEIN KINASE LOK-RELATED"/>
    <property type="match status" value="1"/>
</dbReference>
<dbReference type="SMART" id="SM00220">
    <property type="entry name" value="S_TKc"/>
    <property type="match status" value="1"/>
</dbReference>
<dbReference type="SUPFAM" id="SSF56112">
    <property type="entry name" value="Protein kinase-like (PK-like)"/>
    <property type="match status" value="1"/>
</dbReference>
<sequence>MTSPITPSNHLEALTEGEVFWRDNYEWLKEKGYQLRSRYAPDWIPSWKTSGKPRYRSEDSHPLLNTQINDAIHVDTGSRVALKRLNTKDHPSEESIMRFFSSELLSKDPHNHCIRLLDVLHPLCKDGDDEVIILVMHFLHPFNTPNFDTFGEAIGCIRELFEGVEFMHENRVAHRDLKPDNLMMEADKMFPEGFHPRRDLRKGDLSGPAKFYTRTQCPSKYFLIDLGMSRQYESGNDPAPEAAMVGEEVRMQTPFQADVCLAGELVREIFIDGHPILTHIRGYRGFDFLRPLINDMVQDDPTKRPQMKDVVNRFNVIAHGLSTWKLRSRTSSRRANVFQDRKITFMIEGTSAIPVN</sequence>
<accession>A0A9P5NG25</accession>
<dbReference type="PANTHER" id="PTHR44167:SF24">
    <property type="entry name" value="SERINE_THREONINE-PROTEIN KINASE CHK2"/>
    <property type="match status" value="1"/>
</dbReference>
<evidence type="ECO:0000313" key="3">
    <source>
        <dbReference type="Proteomes" id="UP000724874"/>
    </source>
</evidence>
<keyword evidence="2" id="KW-0808">Transferase</keyword>
<reference evidence="2" key="1">
    <citation type="submission" date="2020-11" db="EMBL/GenBank/DDBJ databases">
        <authorList>
            <consortium name="DOE Joint Genome Institute"/>
            <person name="Ahrendt S."/>
            <person name="Riley R."/>
            <person name="Andreopoulos W."/>
            <person name="LaButti K."/>
            <person name="Pangilinan J."/>
            <person name="Ruiz-duenas F.J."/>
            <person name="Barrasa J.M."/>
            <person name="Sanchez-Garcia M."/>
            <person name="Camarero S."/>
            <person name="Miyauchi S."/>
            <person name="Serrano A."/>
            <person name="Linde D."/>
            <person name="Babiker R."/>
            <person name="Drula E."/>
            <person name="Ayuso-Fernandez I."/>
            <person name="Pacheco R."/>
            <person name="Padilla G."/>
            <person name="Ferreira P."/>
            <person name="Barriuso J."/>
            <person name="Kellner H."/>
            <person name="Castanera R."/>
            <person name="Alfaro M."/>
            <person name="Ramirez L."/>
            <person name="Pisabarro A.G."/>
            <person name="Kuo A."/>
            <person name="Tritt A."/>
            <person name="Lipzen A."/>
            <person name="He G."/>
            <person name="Yan M."/>
            <person name="Ng V."/>
            <person name="Cullen D."/>
            <person name="Martin F."/>
            <person name="Rosso M.-N."/>
            <person name="Henrissat B."/>
            <person name="Hibbett D."/>
            <person name="Martinez A.T."/>
            <person name="Grigoriev I.V."/>
        </authorList>
    </citation>
    <scope>NUCLEOTIDE SEQUENCE</scope>
    <source>
        <strain evidence="2">AH 44721</strain>
    </source>
</reference>
<dbReference type="EMBL" id="JADNYJ010000101">
    <property type="protein sequence ID" value="KAF8885559.1"/>
    <property type="molecule type" value="Genomic_DNA"/>
</dbReference>
<organism evidence="2 3">
    <name type="scientific">Gymnopilus junonius</name>
    <name type="common">Spectacular rustgill mushroom</name>
    <name type="synonym">Gymnopilus spectabilis subsp. junonius</name>
    <dbReference type="NCBI Taxonomy" id="109634"/>
    <lineage>
        <taxon>Eukaryota</taxon>
        <taxon>Fungi</taxon>
        <taxon>Dikarya</taxon>
        <taxon>Basidiomycota</taxon>
        <taxon>Agaricomycotina</taxon>
        <taxon>Agaricomycetes</taxon>
        <taxon>Agaricomycetidae</taxon>
        <taxon>Agaricales</taxon>
        <taxon>Agaricineae</taxon>
        <taxon>Hymenogastraceae</taxon>
        <taxon>Gymnopilus</taxon>
    </lineage>
</organism>
<dbReference type="GO" id="GO:0004672">
    <property type="term" value="F:protein kinase activity"/>
    <property type="evidence" value="ECO:0007669"/>
    <property type="project" value="InterPro"/>
</dbReference>
<evidence type="ECO:0000259" key="1">
    <source>
        <dbReference type="PROSITE" id="PS50011"/>
    </source>
</evidence>
<protein>
    <submittedName>
        <fullName evidence="2">Kinase-like domain-containing protein</fullName>
    </submittedName>
</protein>
<dbReference type="PROSITE" id="PS00108">
    <property type="entry name" value="PROTEIN_KINASE_ST"/>
    <property type="match status" value="1"/>
</dbReference>
<dbReference type="Pfam" id="PF00069">
    <property type="entry name" value="Pkinase"/>
    <property type="match status" value="1"/>
</dbReference>